<protein>
    <submittedName>
        <fullName evidence="2">Uncharacterized protein</fullName>
    </submittedName>
</protein>
<keyword evidence="3" id="KW-1185">Reference proteome</keyword>
<feature type="transmembrane region" description="Helical" evidence="1">
    <location>
        <begin position="16"/>
        <end position="40"/>
    </location>
</feature>
<reference evidence="2" key="1">
    <citation type="submission" date="2021-09" db="EMBL/GenBank/DDBJ databases">
        <title>The genome of Mauremys mutica provides insights into the evolution of semi-aquatic lifestyle.</title>
        <authorList>
            <person name="Gong S."/>
            <person name="Gao Y."/>
        </authorList>
    </citation>
    <scope>NUCLEOTIDE SEQUENCE</scope>
    <source>
        <strain evidence="2">MM-2020</strain>
        <tissue evidence="2">Muscle</tissue>
    </source>
</reference>
<proteinExistence type="predicted"/>
<organism evidence="2 3">
    <name type="scientific">Mauremys mutica</name>
    <name type="common">yellowpond turtle</name>
    <dbReference type="NCBI Taxonomy" id="74926"/>
    <lineage>
        <taxon>Eukaryota</taxon>
        <taxon>Metazoa</taxon>
        <taxon>Chordata</taxon>
        <taxon>Craniata</taxon>
        <taxon>Vertebrata</taxon>
        <taxon>Euteleostomi</taxon>
        <taxon>Archelosauria</taxon>
        <taxon>Testudinata</taxon>
        <taxon>Testudines</taxon>
        <taxon>Cryptodira</taxon>
        <taxon>Durocryptodira</taxon>
        <taxon>Testudinoidea</taxon>
        <taxon>Geoemydidae</taxon>
        <taxon>Geoemydinae</taxon>
        <taxon>Mauremys</taxon>
    </lineage>
</organism>
<comment type="caution">
    <text evidence="2">The sequence shown here is derived from an EMBL/GenBank/DDBJ whole genome shotgun (WGS) entry which is preliminary data.</text>
</comment>
<keyword evidence="1" id="KW-1133">Transmembrane helix</keyword>
<accession>A0A9D3XGK5</accession>
<keyword evidence="1" id="KW-0472">Membrane</keyword>
<sequence>MHPWQGKRCTRYEPDAYLMSMLSVISQDWVIFILLISLFLHRFWIKTEYKPVNCHFEVYVETLQWSGQMQSEELWKTQMPRNVYILSKLCLDSSCIPSSFSHAVSIKKFCANTSGFAQELGIYS</sequence>
<dbReference type="Proteomes" id="UP000827986">
    <property type="component" value="Unassembled WGS sequence"/>
</dbReference>
<name>A0A9D3XGK5_9SAUR</name>
<evidence type="ECO:0000313" key="3">
    <source>
        <dbReference type="Proteomes" id="UP000827986"/>
    </source>
</evidence>
<gene>
    <name evidence="2" type="ORF">KIL84_021824</name>
</gene>
<dbReference type="EMBL" id="JAHDVG010000472">
    <property type="protein sequence ID" value="KAH1179241.1"/>
    <property type="molecule type" value="Genomic_DNA"/>
</dbReference>
<evidence type="ECO:0000256" key="1">
    <source>
        <dbReference type="SAM" id="Phobius"/>
    </source>
</evidence>
<dbReference type="AlphaFoldDB" id="A0A9D3XGK5"/>
<keyword evidence="1" id="KW-0812">Transmembrane</keyword>
<evidence type="ECO:0000313" key="2">
    <source>
        <dbReference type="EMBL" id="KAH1179241.1"/>
    </source>
</evidence>